<dbReference type="AntiFam" id="ANF00077">
    <property type="entry name" value="Shadow ORF (opposite AtoC)"/>
</dbReference>
<accession>A0A2X3D444</accession>
<organism evidence="1 2">
    <name type="scientific">Klebsiella pneumoniae</name>
    <dbReference type="NCBI Taxonomy" id="573"/>
    <lineage>
        <taxon>Bacteria</taxon>
        <taxon>Pseudomonadati</taxon>
        <taxon>Pseudomonadota</taxon>
        <taxon>Gammaproteobacteria</taxon>
        <taxon>Enterobacterales</taxon>
        <taxon>Enterobacteriaceae</taxon>
        <taxon>Klebsiella/Raoultella group</taxon>
        <taxon>Klebsiella</taxon>
        <taxon>Klebsiella pneumoniae complex</taxon>
    </lineage>
</organism>
<dbReference type="AntiFam" id="ANF00203">
    <property type="entry name" value="Shadow ORF (opposite algB)"/>
</dbReference>
<dbReference type="EMBL" id="UAWN01000012">
    <property type="protein sequence ID" value="SQC15515.1"/>
    <property type="molecule type" value="Genomic_DNA"/>
</dbReference>
<proteinExistence type="predicted"/>
<evidence type="ECO:0000313" key="2">
    <source>
        <dbReference type="Proteomes" id="UP000251088"/>
    </source>
</evidence>
<name>A0A2X3D444_KLEPN</name>
<protein>
    <submittedName>
        <fullName evidence="1">Uncharacterized protein conserved in bacteria</fullName>
    </submittedName>
</protein>
<sequence length="137" mass="15444">MVQIGAKAPFHHLLAQIAVRRRQHPHIDPQAAVIADALNIAILQHAQQFGLQRQRQFADFVKKQGAVIRHLKFTAAVADSPGKCPFHMAEQLALRHAFRQRRAVEVHQRVGGSRRPLMHRLRHQLFAGAGFAADQHV</sequence>
<reference evidence="1 2" key="1">
    <citation type="submission" date="2018-06" db="EMBL/GenBank/DDBJ databases">
        <authorList>
            <consortium name="Pathogen Informatics"/>
            <person name="Doyle S."/>
        </authorList>
    </citation>
    <scope>NUCLEOTIDE SEQUENCE [LARGE SCALE GENOMIC DNA]</scope>
    <source>
        <strain evidence="1 2">NCTC9128</strain>
    </source>
</reference>
<dbReference type="Proteomes" id="UP000251088">
    <property type="component" value="Unassembled WGS sequence"/>
</dbReference>
<evidence type="ECO:0000313" key="1">
    <source>
        <dbReference type="EMBL" id="SQC15515.1"/>
    </source>
</evidence>
<gene>
    <name evidence="1" type="ORF">NCTC9128_03621</name>
</gene>
<dbReference type="AlphaFoldDB" id="A0A2X3D444"/>